<evidence type="ECO:0000256" key="1">
    <source>
        <dbReference type="SAM" id="MobiDB-lite"/>
    </source>
</evidence>
<dbReference type="EMBL" id="CM000881">
    <property type="protein sequence ID" value="KQK11720.1"/>
    <property type="molecule type" value="Genomic_DNA"/>
</dbReference>
<sequence>MSPPRTLTTPSLPSFSTPAAIAPALPPPPALQPLQRPRSRVAPLAPPSHRPTPPSPRPSSAPQSPSQFISDLPRRHTSLSLSDVVPLPAL</sequence>
<reference evidence="2 3" key="1">
    <citation type="journal article" date="2010" name="Nature">
        <title>Genome sequencing and analysis of the model grass Brachypodium distachyon.</title>
        <authorList>
            <consortium name="International Brachypodium Initiative"/>
        </authorList>
    </citation>
    <scope>NUCLEOTIDE SEQUENCE [LARGE SCALE GENOMIC DNA]</scope>
    <source>
        <strain evidence="2 3">Bd21</strain>
    </source>
</reference>
<reference evidence="3" key="3">
    <citation type="submission" date="2018-08" db="UniProtKB">
        <authorList>
            <consortium name="EnsemblPlants"/>
        </authorList>
    </citation>
    <scope>IDENTIFICATION</scope>
    <source>
        <strain evidence="3">cv. Bd21</strain>
    </source>
</reference>
<protein>
    <submittedName>
        <fullName evidence="2 3">Uncharacterized protein</fullName>
    </submittedName>
</protein>
<dbReference type="EnsemblPlants" id="KQK11720">
    <property type="protein sequence ID" value="KQK11720"/>
    <property type="gene ID" value="BRADI_2g61885v3"/>
</dbReference>
<feature type="region of interest" description="Disordered" evidence="1">
    <location>
        <begin position="1"/>
        <end position="90"/>
    </location>
</feature>
<accession>A0A0Q3GKR0</accession>
<dbReference type="AlphaFoldDB" id="A0A0Q3GKR0"/>
<dbReference type="Gramene" id="KQK11720">
    <property type="protein sequence ID" value="KQK11720"/>
    <property type="gene ID" value="BRADI_2g61885v3"/>
</dbReference>
<evidence type="ECO:0000313" key="4">
    <source>
        <dbReference type="Proteomes" id="UP000008810"/>
    </source>
</evidence>
<feature type="compositionally biased region" description="Pro residues" evidence="1">
    <location>
        <begin position="44"/>
        <end position="59"/>
    </location>
</feature>
<gene>
    <name evidence="2" type="ORF">BRADI_2g61885v3</name>
</gene>
<evidence type="ECO:0000313" key="3">
    <source>
        <dbReference type="EnsemblPlants" id="KQK11720"/>
    </source>
</evidence>
<proteinExistence type="predicted"/>
<evidence type="ECO:0000313" key="2">
    <source>
        <dbReference type="EMBL" id="KQK11720.1"/>
    </source>
</evidence>
<feature type="compositionally biased region" description="Low complexity" evidence="1">
    <location>
        <begin position="1"/>
        <end position="23"/>
    </location>
</feature>
<keyword evidence="4" id="KW-1185">Reference proteome</keyword>
<organism evidence="2">
    <name type="scientific">Brachypodium distachyon</name>
    <name type="common">Purple false brome</name>
    <name type="synonym">Trachynia distachya</name>
    <dbReference type="NCBI Taxonomy" id="15368"/>
    <lineage>
        <taxon>Eukaryota</taxon>
        <taxon>Viridiplantae</taxon>
        <taxon>Streptophyta</taxon>
        <taxon>Embryophyta</taxon>
        <taxon>Tracheophyta</taxon>
        <taxon>Spermatophyta</taxon>
        <taxon>Magnoliopsida</taxon>
        <taxon>Liliopsida</taxon>
        <taxon>Poales</taxon>
        <taxon>Poaceae</taxon>
        <taxon>BOP clade</taxon>
        <taxon>Pooideae</taxon>
        <taxon>Stipodae</taxon>
        <taxon>Brachypodieae</taxon>
        <taxon>Brachypodium</taxon>
    </lineage>
</organism>
<reference evidence="2" key="2">
    <citation type="submission" date="2017-06" db="EMBL/GenBank/DDBJ databases">
        <title>WGS assembly of Brachypodium distachyon.</title>
        <authorList>
            <consortium name="The International Brachypodium Initiative"/>
            <person name="Lucas S."/>
            <person name="Harmon-Smith M."/>
            <person name="Lail K."/>
            <person name="Tice H."/>
            <person name="Grimwood J."/>
            <person name="Bruce D."/>
            <person name="Barry K."/>
            <person name="Shu S."/>
            <person name="Lindquist E."/>
            <person name="Wang M."/>
            <person name="Pitluck S."/>
            <person name="Vogel J.P."/>
            <person name="Garvin D.F."/>
            <person name="Mockler T.C."/>
            <person name="Schmutz J."/>
            <person name="Rokhsar D."/>
            <person name="Bevan M.W."/>
        </authorList>
    </citation>
    <scope>NUCLEOTIDE SEQUENCE</scope>
    <source>
        <strain evidence="2">Bd21</strain>
    </source>
</reference>
<dbReference type="Proteomes" id="UP000008810">
    <property type="component" value="Chromosome 2"/>
</dbReference>
<name>A0A0Q3GKR0_BRADI</name>
<dbReference type="InParanoid" id="A0A0Q3GKR0"/>